<keyword evidence="2" id="KW-0472">Membrane</keyword>
<organism evidence="3 4">
    <name type="scientific">Roseitalea porphyridii</name>
    <dbReference type="NCBI Taxonomy" id="1852022"/>
    <lineage>
        <taxon>Bacteria</taxon>
        <taxon>Pseudomonadati</taxon>
        <taxon>Pseudomonadota</taxon>
        <taxon>Alphaproteobacteria</taxon>
        <taxon>Hyphomicrobiales</taxon>
        <taxon>Ahrensiaceae</taxon>
        <taxon>Roseitalea</taxon>
    </lineage>
</organism>
<protein>
    <submittedName>
        <fullName evidence="3">Uncharacterized protein</fullName>
    </submittedName>
</protein>
<reference evidence="3 4" key="1">
    <citation type="journal article" date="2017" name="Int. J. Syst. Evol. Microbiol.">
        <title>Roseitalea porphyridii gen. nov., sp. nov., isolated from a red alga, and reclassification of Hoeflea suaedae Chung et al. 2013 as Pseudohoeflea suaedae gen. nov., comb. nov.</title>
        <authorList>
            <person name="Hyeon J.W."/>
            <person name="Jeong S.E."/>
            <person name="Baek K."/>
            <person name="Jeon C.O."/>
        </authorList>
    </citation>
    <scope>NUCLEOTIDE SEQUENCE [LARGE SCALE GENOMIC DNA]</scope>
    <source>
        <strain evidence="3 4">MA7-20</strain>
    </source>
</reference>
<feature type="transmembrane region" description="Helical" evidence="2">
    <location>
        <begin position="38"/>
        <end position="69"/>
    </location>
</feature>
<dbReference type="AlphaFoldDB" id="A0A4P6UYE2"/>
<gene>
    <name evidence="3" type="ORF">E0E05_03775</name>
</gene>
<accession>A0A4P6UYE2</accession>
<keyword evidence="2" id="KW-1133">Transmembrane helix</keyword>
<dbReference type="RefSeq" id="WP_131615509.1">
    <property type="nucleotide sequence ID" value="NZ_CP036532.1"/>
</dbReference>
<feature type="region of interest" description="Disordered" evidence="1">
    <location>
        <begin position="78"/>
        <end position="100"/>
    </location>
</feature>
<feature type="compositionally biased region" description="Acidic residues" evidence="1">
    <location>
        <begin position="91"/>
        <end position="100"/>
    </location>
</feature>
<feature type="transmembrane region" description="Helical" evidence="2">
    <location>
        <begin position="12"/>
        <end position="32"/>
    </location>
</feature>
<evidence type="ECO:0000256" key="2">
    <source>
        <dbReference type="SAM" id="Phobius"/>
    </source>
</evidence>
<sequence length="100" mass="10788">MTPFHRSTGAIATINLKFAYGICFGFIAWLIWPTGINYWGFGLLSIMIALSALAVTGGAIVTLVKLLAIESAIRNFSRRGRQPKSAKLAGDDDLEQAGML</sequence>
<proteinExistence type="predicted"/>
<keyword evidence="2" id="KW-0812">Transmembrane</keyword>
<dbReference type="GeneID" id="90766406"/>
<evidence type="ECO:0000313" key="4">
    <source>
        <dbReference type="Proteomes" id="UP000293719"/>
    </source>
</evidence>
<keyword evidence="4" id="KW-1185">Reference proteome</keyword>
<evidence type="ECO:0000313" key="3">
    <source>
        <dbReference type="EMBL" id="QBK29795.1"/>
    </source>
</evidence>
<dbReference type="KEGG" id="rpod:E0E05_03775"/>
<evidence type="ECO:0000256" key="1">
    <source>
        <dbReference type="SAM" id="MobiDB-lite"/>
    </source>
</evidence>
<dbReference type="EMBL" id="CP036532">
    <property type="protein sequence ID" value="QBK29795.1"/>
    <property type="molecule type" value="Genomic_DNA"/>
</dbReference>
<name>A0A4P6UYE2_9HYPH</name>
<dbReference type="OrthoDB" id="8448162at2"/>
<dbReference type="Proteomes" id="UP000293719">
    <property type="component" value="Chromosome"/>
</dbReference>